<evidence type="ECO:0000256" key="5">
    <source>
        <dbReference type="ARBA" id="ARBA00023136"/>
    </source>
</evidence>
<organism evidence="7 8">
    <name type="scientific">Caproiciproducens faecalis</name>
    <dbReference type="NCBI Taxonomy" id="2820301"/>
    <lineage>
        <taxon>Bacteria</taxon>
        <taxon>Bacillati</taxon>
        <taxon>Bacillota</taxon>
        <taxon>Clostridia</taxon>
        <taxon>Eubacteriales</taxon>
        <taxon>Acutalibacteraceae</taxon>
        <taxon>Caproiciproducens</taxon>
    </lineage>
</organism>
<comment type="caution">
    <text evidence="7">The sequence shown here is derived from an EMBL/GenBank/DDBJ whole genome shotgun (WGS) entry which is preliminary data.</text>
</comment>
<protein>
    <submittedName>
        <fullName evidence="7">OadG family protein</fullName>
    </submittedName>
</protein>
<keyword evidence="8" id="KW-1185">Reference proteome</keyword>
<keyword evidence="4 6" id="KW-1133">Transmembrane helix</keyword>
<dbReference type="EMBL" id="JAGFNZ010000004">
    <property type="protein sequence ID" value="MBW7573292.1"/>
    <property type="molecule type" value="Genomic_DNA"/>
</dbReference>
<accession>A0ABS7DPP9</accession>
<evidence type="ECO:0000313" key="8">
    <source>
        <dbReference type="Proteomes" id="UP000719942"/>
    </source>
</evidence>
<comment type="subcellular location">
    <subcellularLocation>
        <location evidence="1">Cell membrane</location>
    </subcellularLocation>
</comment>
<keyword evidence="5 6" id="KW-0472">Membrane</keyword>
<dbReference type="RefSeq" id="WP_219965700.1">
    <property type="nucleotide sequence ID" value="NZ_JAGFNZ010000004.1"/>
</dbReference>
<dbReference type="Proteomes" id="UP000719942">
    <property type="component" value="Unassembled WGS sequence"/>
</dbReference>
<evidence type="ECO:0000313" key="7">
    <source>
        <dbReference type="EMBL" id="MBW7573292.1"/>
    </source>
</evidence>
<evidence type="ECO:0000256" key="3">
    <source>
        <dbReference type="ARBA" id="ARBA00022692"/>
    </source>
</evidence>
<proteinExistence type="predicted"/>
<dbReference type="InterPro" id="IPR005899">
    <property type="entry name" value="Na_pump_deCOase"/>
</dbReference>
<reference evidence="7 8" key="1">
    <citation type="submission" date="2021-03" db="EMBL/GenBank/DDBJ databases">
        <title>Caproiciproducens sp. nov. isolated from feces of cow.</title>
        <authorList>
            <person name="Choi J.-Y."/>
        </authorList>
    </citation>
    <scope>NUCLEOTIDE SEQUENCE [LARGE SCALE GENOMIC DNA]</scope>
    <source>
        <strain evidence="7 8">AGMB10547</strain>
    </source>
</reference>
<keyword evidence="2" id="KW-1003">Cell membrane</keyword>
<evidence type="ECO:0000256" key="2">
    <source>
        <dbReference type="ARBA" id="ARBA00022475"/>
    </source>
</evidence>
<gene>
    <name evidence="7" type="ORF">J5W02_10775</name>
</gene>
<name>A0ABS7DPP9_9FIRM</name>
<dbReference type="Pfam" id="PF04277">
    <property type="entry name" value="OAD_gamma"/>
    <property type="match status" value="1"/>
</dbReference>
<keyword evidence="3 6" id="KW-0812">Transmembrane</keyword>
<evidence type="ECO:0000256" key="4">
    <source>
        <dbReference type="ARBA" id="ARBA00022989"/>
    </source>
</evidence>
<feature type="transmembrane region" description="Helical" evidence="6">
    <location>
        <begin position="12"/>
        <end position="32"/>
    </location>
</feature>
<evidence type="ECO:0000256" key="1">
    <source>
        <dbReference type="ARBA" id="ARBA00004236"/>
    </source>
</evidence>
<dbReference type="NCBIfam" id="TIGR01195">
    <property type="entry name" value="oadG_fam"/>
    <property type="match status" value="1"/>
</dbReference>
<evidence type="ECO:0000256" key="6">
    <source>
        <dbReference type="SAM" id="Phobius"/>
    </source>
</evidence>
<sequence>MSLDQKIQLSIIILLTGLVVVFIVLIFLTYLIKGYGAALRAIQSDSNESKASVPAATAASVQSVSVPAAGPSVQAGITEETVAAISAAVYTLYGASAGRVASIRRSSQPSRSVWGMAGLLESTRPF</sequence>